<dbReference type="EMBL" id="NIBG01000001">
    <property type="protein sequence ID" value="PAB60998.1"/>
    <property type="molecule type" value="Genomic_DNA"/>
</dbReference>
<evidence type="ECO:0000313" key="4">
    <source>
        <dbReference type="EMBL" id="PAB60998.1"/>
    </source>
</evidence>
<feature type="coiled-coil region" evidence="1">
    <location>
        <begin position="5"/>
        <end position="32"/>
    </location>
</feature>
<proteinExistence type="predicted"/>
<evidence type="ECO:0000256" key="1">
    <source>
        <dbReference type="SAM" id="Coils"/>
    </source>
</evidence>
<dbReference type="OrthoDB" id="9803563at2"/>
<dbReference type="InterPro" id="IPR003615">
    <property type="entry name" value="HNH_nuc"/>
</dbReference>
<name>A0A267MQ26_9FIRM</name>
<reference evidence="4 5" key="1">
    <citation type="submission" date="2017-06" db="EMBL/GenBank/DDBJ databases">
        <title>Draft genome sequence of anaerobic fermentative bacterium Anaeromicrobium sediminis DY2726D isolated from West Pacific Ocean sediments.</title>
        <authorList>
            <person name="Zeng X."/>
        </authorList>
    </citation>
    <scope>NUCLEOTIDE SEQUENCE [LARGE SCALE GENOMIC DNA]</scope>
    <source>
        <strain evidence="4 5">DY2726D</strain>
    </source>
</reference>
<feature type="region of interest" description="Disordered" evidence="2">
    <location>
        <begin position="490"/>
        <end position="509"/>
    </location>
</feature>
<dbReference type="AlphaFoldDB" id="A0A267MQ26"/>
<sequence length="581" mass="67744">MNRLTKNQIKKLEKLRLEIVEQTNKNMQFEAVTLESKVIKFVESASEKIQLEAVKRTAMAIQFIKNPSEKIQLEAVRSIAEVIQFIKNPSKKVQLEAVRRNWEVIRYIEEPSEEIQSVVVNKNWRAIRFIKNLSEKLQLKVVKERELAIKYIENPTRKVQMEALRKLGNSNIEHIIQYINDPLEELQMEAVKKKGTNIKYIENPTRKVQMEALRKSGPLVLKYIKNPLEEVQMKAVILDGQAIRFIKNPSKKVREEAIAKSLRKSGHFQEQSEHDYFKTPQLINDKTNKIYDKTYENYNINEITDNIDTIKSKSNNENGELADIMEKSAKIIDDILINEYDNYNNFDDLSNNIGNGNPEKIERSVVVTKRNQTIVKNLKKIYKNKCQICNIRLEVGCNEYMSEVHHIQPLGEHDGPDISENMIVLCPNCHAMFDRGAITIDIDNNIVKHINPNNLLNNTKITIKHFMEKKYIDYHTDNIYTGKLVQRKDNKLNSKSNKNSTNGKNNKKKIVKVNNDSINVASYGSLVVLMDIQTKDNFEIKIEEYYNRQFMNNIQKNVLSKRLDEIFYFKGCSYKVIKIEN</sequence>
<dbReference type="Gene3D" id="1.10.30.50">
    <property type="match status" value="1"/>
</dbReference>
<organism evidence="4 5">
    <name type="scientific">Anaeromicrobium sediminis</name>
    <dbReference type="NCBI Taxonomy" id="1478221"/>
    <lineage>
        <taxon>Bacteria</taxon>
        <taxon>Bacillati</taxon>
        <taxon>Bacillota</taxon>
        <taxon>Clostridia</taxon>
        <taxon>Peptostreptococcales</taxon>
        <taxon>Thermotaleaceae</taxon>
        <taxon>Anaeromicrobium</taxon>
    </lineage>
</organism>
<dbReference type="RefSeq" id="WP_095129991.1">
    <property type="nucleotide sequence ID" value="NZ_NIBG01000001.1"/>
</dbReference>
<dbReference type="CDD" id="cd00085">
    <property type="entry name" value="HNHc"/>
    <property type="match status" value="1"/>
</dbReference>
<feature type="domain" description="HNH nuclease" evidence="3">
    <location>
        <begin position="386"/>
        <end position="441"/>
    </location>
</feature>
<keyword evidence="5" id="KW-1185">Reference proteome</keyword>
<feature type="compositionally biased region" description="Low complexity" evidence="2">
    <location>
        <begin position="493"/>
        <end position="504"/>
    </location>
</feature>
<keyword evidence="1" id="KW-0175">Coiled coil</keyword>
<comment type="caution">
    <text evidence="4">The sequence shown here is derived from an EMBL/GenBank/DDBJ whole genome shotgun (WGS) entry which is preliminary data.</text>
</comment>
<protein>
    <recommendedName>
        <fullName evidence="3">HNH nuclease domain-containing protein</fullName>
    </recommendedName>
</protein>
<gene>
    <name evidence="4" type="ORF">CCE28_00775</name>
</gene>
<evidence type="ECO:0000313" key="5">
    <source>
        <dbReference type="Proteomes" id="UP000216024"/>
    </source>
</evidence>
<dbReference type="Proteomes" id="UP000216024">
    <property type="component" value="Unassembled WGS sequence"/>
</dbReference>
<evidence type="ECO:0000259" key="3">
    <source>
        <dbReference type="Pfam" id="PF13391"/>
    </source>
</evidence>
<accession>A0A267MQ26</accession>
<evidence type="ECO:0000256" key="2">
    <source>
        <dbReference type="SAM" id="MobiDB-lite"/>
    </source>
</evidence>
<dbReference type="Pfam" id="PF13391">
    <property type="entry name" value="HNH_2"/>
    <property type="match status" value="1"/>
</dbReference>